<dbReference type="VEuPathDB" id="CryptoDB:GNI_175900"/>
<comment type="caution">
    <text evidence="1">The sequence shown here is derived from an EMBL/GenBank/DDBJ whole genome shotgun (WGS) entry which is preliminary data.</text>
</comment>
<keyword evidence="2" id="KW-1185">Reference proteome</keyword>
<dbReference type="Proteomes" id="UP000019763">
    <property type="component" value="Unassembled WGS sequence"/>
</dbReference>
<dbReference type="EMBL" id="AFNH02001324">
    <property type="protein sequence ID" value="EZG43356.1"/>
    <property type="molecule type" value="Genomic_DNA"/>
</dbReference>
<name>A0A023AX97_GRENI</name>
<dbReference type="RefSeq" id="XP_011134665.1">
    <property type="nucleotide sequence ID" value="XM_011136363.1"/>
</dbReference>
<evidence type="ECO:0000313" key="2">
    <source>
        <dbReference type="Proteomes" id="UP000019763"/>
    </source>
</evidence>
<proteinExistence type="predicted"/>
<protein>
    <submittedName>
        <fullName evidence="1">Uncharacterized protein</fullName>
    </submittedName>
</protein>
<dbReference type="GeneID" id="22915955"/>
<dbReference type="AlphaFoldDB" id="A0A023AX97"/>
<evidence type="ECO:0000313" key="1">
    <source>
        <dbReference type="EMBL" id="EZG43356.1"/>
    </source>
</evidence>
<accession>A0A023AX97</accession>
<organism evidence="1 2">
    <name type="scientific">Gregarina niphandrodes</name>
    <name type="common">Septate eugregarine</name>
    <dbReference type="NCBI Taxonomy" id="110365"/>
    <lineage>
        <taxon>Eukaryota</taxon>
        <taxon>Sar</taxon>
        <taxon>Alveolata</taxon>
        <taxon>Apicomplexa</taxon>
        <taxon>Conoidasida</taxon>
        <taxon>Gregarinasina</taxon>
        <taxon>Eugregarinorida</taxon>
        <taxon>Gregarinidae</taxon>
        <taxon>Gregarina</taxon>
    </lineage>
</organism>
<gene>
    <name evidence="1" type="ORF">GNI_175900</name>
</gene>
<sequence length="196" mass="21760">MRGLKGGMSGVPGSELLSALLNPDGNKPKLDDCVAQVATIVIGDSSVMAVMLAPSSSFSPFWNGAWDQWSRMMVWRPAWMKPNGRAEATMLSAVIRELKYCGCAWEAIVSVCGEIFGDEVDGLLGLLSQEKETGEKVTRNKISRVITRPIEASEFEEIWALVPEEWRPVLERRANWEIPKWRDVENARMGPPRVAG</sequence>
<reference evidence="1" key="1">
    <citation type="submission" date="2013-12" db="EMBL/GenBank/DDBJ databases">
        <authorList>
            <person name="Omoto C.K."/>
            <person name="Sibley D."/>
            <person name="Venepally P."/>
            <person name="Hadjithomas M."/>
            <person name="Karamycheva S."/>
            <person name="Brunk B."/>
            <person name="Roos D."/>
            <person name="Caler E."/>
            <person name="Lorenzi H."/>
        </authorList>
    </citation>
    <scope>NUCLEOTIDE SEQUENCE</scope>
</reference>